<sequence>MNSNVLSIAIRADKAFDDQDIQTLETIVEECLGHVNSSEYNDLEKAIIAYHGATSQGNKIGLIYKGLLEYSDEKNNEEEFELSLYLFRISLELFNMYKNDKKQWDSATEEDELHYSSYLLMTATNYANELYSSGRLIKSIDQLKFGVSQGFPMAIANMGLKLITYAQYDYDDGHKQVLLNEAQQLLLKALDSPDLDDHARRSFNIEVERIRDWVSQNIFDEFSLGTTEQEQDYRKWCLDNNLFLNTLNDYFNVSMVASDCLHLPDIVTDINIGPKYHGLFNQLKQEYVSARFMIYEGINDNTPHFSDKEVFIYNTLDYPIYGIGIEKIKFGYRSLYSIFDRIAYFINDYFDIGIKEQDVSYKSIWQNKKFGRQGYDFKIDLKKRITDQDTYNFPGIGFYWLCKDIAKKQVKHKYLDPSIEVLSGIRNALEHRYLKIHDPFIHRTDSFKDTLAQSVHLIDFKSATLELMKYSREAIILLSLLVNREEQIRSKTQGDKFVMPITMDAYYDDWKTL</sequence>
<protein>
    <recommendedName>
        <fullName evidence="1">LA2681-like HEPN domain-containing protein</fullName>
    </recommendedName>
</protein>
<organism evidence="2 3">
    <name type="scientific">Paenibacillus terrae</name>
    <dbReference type="NCBI Taxonomy" id="159743"/>
    <lineage>
        <taxon>Bacteria</taxon>
        <taxon>Bacillati</taxon>
        <taxon>Bacillota</taxon>
        <taxon>Bacilli</taxon>
        <taxon>Bacillales</taxon>
        <taxon>Paenibacillaceae</taxon>
        <taxon>Paenibacillus</taxon>
    </lineage>
</organism>
<dbReference type="RefSeq" id="WP_044644732.1">
    <property type="nucleotide sequence ID" value="NZ_JTHP01000003.1"/>
</dbReference>
<reference evidence="2 3" key="1">
    <citation type="submission" date="2014-11" db="EMBL/GenBank/DDBJ databases">
        <title>Draft Genome Sequences of Paenibacillus polymyxa NRRL B-30509 and Paenibacillus terrae NRRL B-30644, Strains from a Poultry Environment that Produce Tridecaptin A and Paenicidins.</title>
        <authorList>
            <person name="van Belkum M.J."/>
            <person name="Lohans C.T."/>
            <person name="Vederas J.C."/>
        </authorList>
    </citation>
    <scope>NUCLEOTIDE SEQUENCE [LARGE SCALE GENOMIC DNA]</scope>
    <source>
        <strain evidence="2 3">NRRL B-30644</strain>
    </source>
</reference>
<dbReference type="Proteomes" id="UP000032534">
    <property type="component" value="Unassembled WGS sequence"/>
</dbReference>
<evidence type="ECO:0000259" key="1">
    <source>
        <dbReference type="Pfam" id="PF18733"/>
    </source>
</evidence>
<keyword evidence="3" id="KW-1185">Reference proteome</keyword>
<evidence type="ECO:0000313" key="2">
    <source>
        <dbReference type="EMBL" id="KJD47146.1"/>
    </source>
</evidence>
<name>A0A0D7X6V4_9BACL</name>
<accession>A0A0D7X6V4</accession>
<gene>
    <name evidence="2" type="ORF">QD47_03065</name>
</gene>
<dbReference type="PATRIC" id="fig|159743.3.peg.664"/>
<dbReference type="Pfam" id="PF18733">
    <property type="entry name" value="HEPN_LA2681"/>
    <property type="match status" value="1"/>
</dbReference>
<dbReference type="EMBL" id="JTHP01000003">
    <property type="protein sequence ID" value="KJD47146.1"/>
    <property type="molecule type" value="Genomic_DNA"/>
</dbReference>
<dbReference type="OrthoDB" id="108555at2"/>
<comment type="caution">
    <text evidence="2">The sequence shown here is derived from an EMBL/GenBank/DDBJ whole genome shotgun (WGS) entry which is preliminary data.</text>
</comment>
<evidence type="ECO:0000313" key="3">
    <source>
        <dbReference type="Proteomes" id="UP000032534"/>
    </source>
</evidence>
<feature type="domain" description="LA2681-like HEPN" evidence="1">
    <location>
        <begin position="270"/>
        <end position="485"/>
    </location>
</feature>
<proteinExistence type="predicted"/>
<dbReference type="AlphaFoldDB" id="A0A0D7X6V4"/>
<dbReference type="InterPro" id="IPR040826">
    <property type="entry name" value="HEPN_LA2681"/>
</dbReference>